<dbReference type="PANTHER" id="PTHR10366">
    <property type="entry name" value="NAD DEPENDENT EPIMERASE/DEHYDRATASE"/>
    <property type="match status" value="1"/>
</dbReference>
<reference evidence="4 5" key="1">
    <citation type="journal article" date="2023" name="G3 (Bethesda)">
        <title>A chromosome-level genome assembly of Zasmidium syzygii isolated from banana leaves.</title>
        <authorList>
            <person name="van Westerhoven A.C."/>
            <person name="Mehrabi R."/>
            <person name="Talebi R."/>
            <person name="Steentjes M.B.F."/>
            <person name="Corcolon B."/>
            <person name="Chong P.A."/>
            <person name="Kema G.H.J."/>
            <person name="Seidl M.F."/>
        </authorList>
    </citation>
    <scope>NUCLEOTIDE SEQUENCE [LARGE SCALE GENOMIC DNA]</scope>
    <source>
        <strain evidence="4 5">P124</strain>
    </source>
</reference>
<evidence type="ECO:0000256" key="1">
    <source>
        <dbReference type="ARBA" id="ARBA00023002"/>
    </source>
</evidence>
<feature type="domain" description="NAD-dependent epimerase/dehydratase" evidence="3">
    <location>
        <begin position="9"/>
        <end position="258"/>
    </location>
</feature>
<accession>A0ABR0EYU9</accession>
<dbReference type="Pfam" id="PF01370">
    <property type="entry name" value="Epimerase"/>
    <property type="match status" value="1"/>
</dbReference>
<keyword evidence="1" id="KW-0560">Oxidoreductase</keyword>
<dbReference type="Gene3D" id="3.40.50.720">
    <property type="entry name" value="NAD(P)-binding Rossmann-like Domain"/>
    <property type="match status" value="1"/>
</dbReference>
<organism evidence="4 5">
    <name type="scientific">Zasmidium cellare</name>
    <name type="common">Wine cellar mold</name>
    <name type="synonym">Racodium cellare</name>
    <dbReference type="NCBI Taxonomy" id="395010"/>
    <lineage>
        <taxon>Eukaryota</taxon>
        <taxon>Fungi</taxon>
        <taxon>Dikarya</taxon>
        <taxon>Ascomycota</taxon>
        <taxon>Pezizomycotina</taxon>
        <taxon>Dothideomycetes</taxon>
        <taxon>Dothideomycetidae</taxon>
        <taxon>Mycosphaerellales</taxon>
        <taxon>Mycosphaerellaceae</taxon>
        <taxon>Zasmidium</taxon>
    </lineage>
</organism>
<proteinExistence type="inferred from homology"/>
<evidence type="ECO:0000256" key="2">
    <source>
        <dbReference type="ARBA" id="ARBA00023445"/>
    </source>
</evidence>
<gene>
    <name evidence="4" type="ORF">PRZ48_000410</name>
</gene>
<evidence type="ECO:0000259" key="3">
    <source>
        <dbReference type="Pfam" id="PF01370"/>
    </source>
</evidence>
<dbReference type="PANTHER" id="PTHR10366:SF564">
    <property type="entry name" value="STEROL-4-ALPHA-CARBOXYLATE 3-DEHYDROGENASE, DECARBOXYLATING"/>
    <property type="match status" value="1"/>
</dbReference>
<dbReference type="InterPro" id="IPR001509">
    <property type="entry name" value="Epimerase_deHydtase"/>
</dbReference>
<evidence type="ECO:0000313" key="5">
    <source>
        <dbReference type="Proteomes" id="UP001305779"/>
    </source>
</evidence>
<sequence>MSTAKPLLLITGASGFIGSQTVAAFLRHGYRVRLAGRNESTCSRMQSTHKAHAAQIETTIVPDITNPGAFDTAVKGVDGVIHMASPFTHKIEDNERDLIIPAVKGTEGILQSVYRFAPGVKRIVLTSSFAAINDFSKGLRPGHVYEETQWNPITYQEAKEDSKGLAYPGSKTLAERAAWDFLKSNPDAKFSLSTINPVMVYGPPFPGSLSISHLGESTSQIYDLMNGSLDDVGPTRMPVFVDVRDVAEAHRLAFETDQPGRFAMCGGEFTREEICRLFRDSGLGLEGRVPKNGVDKDAKVEQGNFGDQVQGFRGDVLGNGQGVSGNGAYEVEFAMTVVAEPGLKNGTFVC</sequence>
<dbReference type="Proteomes" id="UP001305779">
    <property type="component" value="Unassembled WGS sequence"/>
</dbReference>
<protein>
    <recommendedName>
        <fullName evidence="3">NAD-dependent epimerase/dehydratase domain-containing protein</fullName>
    </recommendedName>
</protein>
<dbReference type="CDD" id="cd05227">
    <property type="entry name" value="AR_SDR_e"/>
    <property type="match status" value="1"/>
</dbReference>
<comment type="similarity">
    <text evidence="2">Belongs to the NAD(P)-dependent epimerase/dehydratase family. Dihydroflavonol-4-reductase subfamily.</text>
</comment>
<dbReference type="InterPro" id="IPR050425">
    <property type="entry name" value="NAD(P)_dehydrat-like"/>
</dbReference>
<comment type="caution">
    <text evidence="4">The sequence shown here is derived from an EMBL/GenBank/DDBJ whole genome shotgun (WGS) entry which is preliminary data.</text>
</comment>
<dbReference type="InterPro" id="IPR036291">
    <property type="entry name" value="NAD(P)-bd_dom_sf"/>
</dbReference>
<keyword evidence="5" id="KW-1185">Reference proteome</keyword>
<evidence type="ECO:0000313" key="4">
    <source>
        <dbReference type="EMBL" id="KAK4506677.1"/>
    </source>
</evidence>
<dbReference type="SUPFAM" id="SSF51735">
    <property type="entry name" value="NAD(P)-binding Rossmann-fold domains"/>
    <property type="match status" value="1"/>
</dbReference>
<name>A0ABR0EYU9_ZASCE</name>
<dbReference type="EMBL" id="JAXOVC010000001">
    <property type="protein sequence ID" value="KAK4506677.1"/>
    <property type="molecule type" value="Genomic_DNA"/>
</dbReference>